<keyword evidence="3" id="KW-0687">Ribonucleoprotein</keyword>
<name>A0A0G0VEU6_9BACT</name>
<comment type="similarity">
    <text evidence="1">Belongs to the universal ribosomal protein uL2 family.</text>
</comment>
<dbReference type="GO" id="GO:0016740">
    <property type="term" value="F:transferase activity"/>
    <property type="evidence" value="ECO:0007669"/>
    <property type="project" value="InterPro"/>
</dbReference>
<accession>A0A0G0VEU6</accession>
<keyword evidence="2 9" id="KW-0689">Ribosomal protein</keyword>
<evidence type="ECO:0000256" key="6">
    <source>
        <dbReference type="SAM" id="MobiDB-lite"/>
    </source>
</evidence>
<dbReference type="FunFam" id="4.10.950.10:FF:000001">
    <property type="entry name" value="50S ribosomal protein L2"/>
    <property type="match status" value="1"/>
</dbReference>
<feature type="domain" description="Large ribosomal subunit protein uL2 RNA-binding" evidence="8">
    <location>
        <begin position="42"/>
        <end position="117"/>
    </location>
</feature>
<dbReference type="InterPro" id="IPR005880">
    <property type="entry name" value="Ribosomal_uL2_bac/org-type"/>
</dbReference>
<reference evidence="9 10" key="1">
    <citation type="journal article" date="2015" name="Nature">
        <title>rRNA introns, odd ribosomes, and small enigmatic genomes across a large radiation of phyla.</title>
        <authorList>
            <person name="Brown C.T."/>
            <person name="Hug L.A."/>
            <person name="Thomas B.C."/>
            <person name="Sharon I."/>
            <person name="Castelle C.J."/>
            <person name="Singh A."/>
            <person name="Wilkins M.J."/>
            <person name="Williams K.H."/>
            <person name="Banfield J.F."/>
        </authorList>
    </citation>
    <scope>NUCLEOTIDE SEQUENCE [LARGE SCALE GENOMIC DNA]</scope>
</reference>
<dbReference type="Gene3D" id="2.40.50.140">
    <property type="entry name" value="Nucleic acid-binding proteins"/>
    <property type="match status" value="1"/>
</dbReference>
<dbReference type="SMART" id="SM01382">
    <property type="entry name" value="Ribosomal_L2_C"/>
    <property type="match status" value="1"/>
</dbReference>
<dbReference type="InterPro" id="IPR008991">
    <property type="entry name" value="Translation_prot_SH3-like_sf"/>
</dbReference>
<dbReference type="Proteomes" id="UP000033930">
    <property type="component" value="Unassembled WGS sequence"/>
</dbReference>
<protein>
    <recommendedName>
        <fullName evidence="4">Large ribosomal subunit protein uL2</fullName>
    </recommendedName>
    <alternativeName>
        <fullName evidence="5">50S ribosomal protein L2</fullName>
    </alternativeName>
</protein>
<evidence type="ECO:0000259" key="7">
    <source>
        <dbReference type="SMART" id="SM01382"/>
    </source>
</evidence>
<feature type="domain" description="Large ribosomal subunit protein uL2 C-terminal" evidence="7">
    <location>
        <begin position="124"/>
        <end position="253"/>
    </location>
</feature>
<dbReference type="GO" id="GO:0003735">
    <property type="term" value="F:structural constituent of ribosome"/>
    <property type="evidence" value="ECO:0007669"/>
    <property type="project" value="InterPro"/>
</dbReference>
<comment type="caution">
    <text evidence="9">The sequence shown here is derived from an EMBL/GenBank/DDBJ whole genome shotgun (WGS) entry which is preliminary data.</text>
</comment>
<sequence>MGIRLHKPTTAGRRKSSVQTFDDITCVSPLKKFVKSQKQMAGRTKGKITVRHRGGGVKRNIRVIDWKFDKMDIPATIKTIEYDPNRGARIALVAYADGELRYILAPRDLKVGAQIISSKTKGEPSCGSRFCLKDIPIGMEVYNIELQPGSGGQIVRGAGTSATLLAVEGDKATLRLPSGEVRLVLNSCMASIGNVSNPDWRLVRWGKAGRTRLRSIKPTVRGKAMNPCDHPHGGGEARNPIGMTHPKTPTGKHALGVKTRRIKTSNKLILSRRKGKKK</sequence>
<feature type="region of interest" description="Disordered" evidence="6">
    <location>
        <begin position="220"/>
        <end position="253"/>
    </location>
</feature>
<dbReference type="PATRIC" id="fig|1618983.3.peg.391"/>
<evidence type="ECO:0000256" key="1">
    <source>
        <dbReference type="ARBA" id="ARBA00005636"/>
    </source>
</evidence>
<dbReference type="GO" id="GO:0003723">
    <property type="term" value="F:RNA binding"/>
    <property type="evidence" value="ECO:0007669"/>
    <property type="project" value="InterPro"/>
</dbReference>
<dbReference type="PANTHER" id="PTHR13691:SF5">
    <property type="entry name" value="LARGE RIBOSOMAL SUBUNIT PROTEIN UL2M"/>
    <property type="match status" value="1"/>
</dbReference>
<dbReference type="InterPro" id="IPR022669">
    <property type="entry name" value="Ribosomal_uL2_C"/>
</dbReference>
<dbReference type="SUPFAM" id="SSF50249">
    <property type="entry name" value="Nucleic acid-binding proteins"/>
    <property type="match status" value="1"/>
</dbReference>
<dbReference type="InterPro" id="IPR002171">
    <property type="entry name" value="Ribosomal_uL2"/>
</dbReference>
<evidence type="ECO:0000313" key="9">
    <source>
        <dbReference type="EMBL" id="KKR99358.1"/>
    </source>
</evidence>
<dbReference type="InterPro" id="IPR022666">
    <property type="entry name" value="Ribosomal_uL2_RNA-bd_dom"/>
</dbReference>
<evidence type="ECO:0000256" key="3">
    <source>
        <dbReference type="ARBA" id="ARBA00023274"/>
    </source>
</evidence>
<dbReference type="Pfam" id="PF00181">
    <property type="entry name" value="Ribosomal_L2_N"/>
    <property type="match status" value="1"/>
</dbReference>
<evidence type="ECO:0000259" key="8">
    <source>
        <dbReference type="SMART" id="SM01383"/>
    </source>
</evidence>
<dbReference type="PIRSF" id="PIRSF002158">
    <property type="entry name" value="Ribosomal_L2"/>
    <property type="match status" value="1"/>
</dbReference>
<dbReference type="AlphaFoldDB" id="A0A0G0VEU6"/>
<dbReference type="PANTHER" id="PTHR13691">
    <property type="entry name" value="RIBOSOMAL PROTEIN L2"/>
    <property type="match status" value="1"/>
</dbReference>
<dbReference type="InterPro" id="IPR012340">
    <property type="entry name" value="NA-bd_OB-fold"/>
</dbReference>
<dbReference type="GO" id="GO:0015934">
    <property type="term" value="C:large ribosomal subunit"/>
    <property type="evidence" value="ECO:0007669"/>
    <property type="project" value="InterPro"/>
</dbReference>
<dbReference type="NCBIfam" id="TIGR01171">
    <property type="entry name" value="rplB_bact"/>
    <property type="match status" value="1"/>
</dbReference>
<dbReference type="Gene3D" id="4.10.950.10">
    <property type="entry name" value="Ribosomal protein L2, domain 3"/>
    <property type="match status" value="1"/>
</dbReference>
<evidence type="ECO:0000313" key="10">
    <source>
        <dbReference type="Proteomes" id="UP000033930"/>
    </source>
</evidence>
<dbReference type="SUPFAM" id="SSF50104">
    <property type="entry name" value="Translation proteins SH3-like domain"/>
    <property type="match status" value="1"/>
</dbReference>
<evidence type="ECO:0000256" key="4">
    <source>
        <dbReference type="ARBA" id="ARBA00035242"/>
    </source>
</evidence>
<dbReference type="SMART" id="SM01383">
    <property type="entry name" value="Ribosomal_L2"/>
    <property type="match status" value="1"/>
</dbReference>
<organism evidence="9 10">
    <name type="scientific">Candidatus Uhrbacteria bacterium GW2011_GWC1_41_20</name>
    <dbReference type="NCBI Taxonomy" id="1618983"/>
    <lineage>
        <taxon>Bacteria</taxon>
        <taxon>Candidatus Uhriibacteriota</taxon>
    </lineage>
</organism>
<evidence type="ECO:0000256" key="2">
    <source>
        <dbReference type="ARBA" id="ARBA00022980"/>
    </source>
</evidence>
<dbReference type="FunFam" id="2.30.30.30:FF:000001">
    <property type="entry name" value="50S ribosomal protein L2"/>
    <property type="match status" value="1"/>
</dbReference>
<dbReference type="GO" id="GO:0002181">
    <property type="term" value="P:cytoplasmic translation"/>
    <property type="evidence" value="ECO:0007669"/>
    <property type="project" value="TreeGrafter"/>
</dbReference>
<evidence type="ECO:0000256" key="5">
    <source>
        <dbReference type="ARBA" id="ARBA00035459"/>
    </source>
</evidence>
<dbReference type="Gene3D" id="2.30.30.30">
    <property type="match status" value="1"/>
</dbReference>
<dbReference type="EMBL" id="LCAW01000007">
    <property type="protein sequence ID" value="KKR99358.1"/>
    <property type="molecule type" value="Genomic_DNA"/>
</dbReference>
<dbReference type="Pfam" id="PF03947">
    <property type="entry name" value="Ribosomal_L2_C"/>
    <property type="match status" value="1"/>
</dbReference>
<dbReference type="InterPro" id="IPR014726">
    <property type="entry name" value="Ribosomal_uL2_dom3"/>
</dbReference>
<gene>
    <name evidence="9" type="ORF">UU50_C0007G0046</name>
</gene>
<proteinExistence type="inferred from homology"/>
<dbReference type="InterPro" id="IPR014722">
    <property type="entry name" value="Rib_uL2_dom2"/>
</dbReference>